<organism evidence="2 3">
    <name type="scientific">Acinetobacter baumannii (strain ATCC 19606 / DSM 30007 / JCM 6841 / CCUG 19606 / CIP 70.34 / NBRC 109757 / NCIMB 12457 / NCTC 12156 / 81)</name>
    <dbReference type="NCBI Taxonomy" id="575584"/>
    <lineage>
        <taxon>Bacteria</taxon>
        <taxon>Pseudomonadati</taxon>
        <taxon>Pseudomonadota</taxon>
        <taxon>Gammaproteobacteria</taxon>
        <taxon>Moraxellales</taxon>
        <taxon>Moraxellaceae</taxon>
        <taxon>Acinetobacter</taxon>
        <taxon>Acinetobacter calcoaceticus/baumannii complex</taxon>
    </lineage>
</organism>
<evidence type="ECO:0000313" key="2">
    <source>
        <dbReference type="EMBL" id="EEX04190.1"/>
    </source>
</evidence>
<feature type="signal peptide" evidence="1">
    <location>
        <begin position="1"/>
        <end position="29"/>
    </location>
</feature>
<evidence type="ECO:0000313" key="3">
    <source>
        <dbReference type="Proteomes" id="UP000005740"/>
    </source>
</evidence>
<dbReference type="BioCyc" id="ABAU575584-HMP:GM69-1600-MONOMER"/>
<accession>D0C926</accession>
<evidence type="ECO:0000256" key="1">
    <source>
        <dbReference type="SAM" id="SignalP"/>
    </source>
</evidence>
<protein>
    <recommendedName>
        <fullName evidence="4">Lipoprotein</fullName>
    </recommendedName>
</protein>
<dbReference type="AlphaFoldDB" id="D0C926"/>
<feature type="chain" id="PRO_5003006201" description="Lipoprotein" evidence="1">
    <location>
        <begin position="30"/>
        <end position="156"/>
    </location>
</feature>
<reference evidence="3" key="1">
    <citation type="journal article" date="2012" name="PLoS ONE">
        <title>The success of Acinetobacter species; genetic, metabolic and virulence attributes.</title>
        <authorList>
            <person name="Peleg A.Y."/>
            <person name="de Breij A."/>
            <person name="Adams M.D."/>
            <person name="Cerqueira G.M."/>
            <person name="Mocali S."/>
            <person name="Galardini M."/>
            <person name="Nibbering P.H."/>
            <person name="Earl A.M."/>
            <person name="Ward D.V."/>
            <person name="Paterson D.L."/>
            <person name="Seifert H."/>
            <person name="Dijkshoorn L."/>
        </authorList>
    </citation>
    <scope>NUCLEOTIDE SEQUENCE [LARGE SCALE GENOMIC DNA]</scope>
    <source>
        <strain evidence="3">ATCC 19606 / DSM 30007 / JCM 6841 / CCUG 19606 / CIP 70.34 / NBRC 109757 / NCIMB 12457 / NCTC 12156 / 81</strain>
    </source>
</reference>
<dbReference type="EMBL" id="GG704573">
    <property type="protein sequence ID" value="EEX04190.1"/>
    <property type="molecule type" value="Genomic_DNA"/>
</dbReference>
<keyword evidence="1" id="KW-0732">Signal</keyword>
<name>D0C926_ACIB2</name>
<dbReference type="Proteomes" id="UP000005740">
    <property type="component" value="Unassembled WGS sequence"/>
</dbReference>
<evidence type="ECO:0008006" key="4">
    <source>
        <dbReference type="Google" id="ProtNLM"/>
    </source>
</evidence>
<gene>
    <name evidence="2" type="ORF">HMPREF0010_01584</name>
</gene>
<proteinExistence type="predicted"/>
<sequence>MLLQTARSIMNVKATPFNSFAFVSMAALAISGGSLVACQLQPAFQTKDAPTLFTPKTQPSTYSVLTAKITGKHSGVAVIKLDSFRLNVSFDFEAHPDSYGVPGSEFTTVDITQLTVNEITDINGKSYNDFTEFEDIRNINSLLKGFIERNKLVEAA</sequence>